<dbReference type="GO" id="GO:0005737">
    <property type="term" value="C:cytoplasm"/>
    <property type="evidence" value="ECO:0007669"/>
    <property type="project" value="TreeGrafter"/>
</dbReference>
<dbReference type="AlphaFoldDB" id="K2N2W1"/>
<feature type="region of interest" description="Disordered" evidence="1">
    <location>
        <begin position="671"/>
        <end position="697"/>
    </location>
</feature>
<name>K2N2W1_TRYCR</name>
<organism evidence="3 4">
    <name type="scientific">Trypanosoma cruzi marinkellei</name>
    <dbReference type="NCBI Taxonomy" id="85056"/>
    <lineage>
        <taxon>Eukaryota</taxon>
        <taxon>Discoba</taxon>
        <taxon>Euglenozoa</taxon>
        <taxon>Kinetoplastea</taxon>
        <taxon>Metakinetoplastina</taxon>
        <taxon>Trypanosomatida</taxon>
        <taxon>Trypanosomatidae</taxon>
        <taxon>Trypanosoma</taxon>
        <taxon>Schizotrypanum</taxon>
    </lineage>
</organism>
<feature type="compositionally biased region" description="Basic residues" evidence="1">
    <location>
        <begin position="677"/>
        <end position="687"/>
    </location>
</feature>
<keyword evidence="4" id="KW-1185">Reference proteome</keyword>
<dbReference type="InterPro" id="IPR007557">
    <property type="entry name" value="PSP1_C"/>
</dbReference>
<dbReference type="PROSITE" id="PS51411">
    <property type="entry name" value="PSP1_C"/>
    <property type="match status" value="1"/>
</dbReference>
<gene>
    <name evidence="3" type="ORF">MOQ_003874</name>
</gene>
<evidence type="ECO:0000259" key="2">
    <source>
        <dbReference type="PROSITE" id="PS51411"/>
    </source>
</evidence>
<accession>K2N2W1</accession>
<dbReference type="Proteomes" id="UP000007350">
    <property type="component" value="Unassembled WGS sequence"/>
</dbReference>
<feature type="region of interest" description="Disordered" evidence="1">
    <location>
        <begin position="1"/>
        <end position="89"/>
    </location>
</feature>
<protein>
    <submittedName>
        <fullName evidence="3">Cell cycle sequence binding phosphoprotein (RBP33), putative</fullName>
    </submittedName>
</protein>
<dbReference type="PANTHER" id="PTHR43830:SF16">
    <property type="entry name" value="PSP1 C-TERMINAL DOMAIN-CONTAINING PROTEIN"/>
    <property type="match status" value="1"/>
</dbReference>
<reference evidence="3 4" key="1">
    <citation type="journal article" date="2012" name="BMC Genomics">
        <title>Comparative genomic analysis of human infective Trypanosoma cruzi lineages with the bat-restricted subspecies T. cruzi marinkellei.</title>
        <authorList>
            <person name="Franzen O."/>
            <person name="Talavera-Lopez C."/>
            <person name="Ochaya S."/>
            <person name="Butler C.E."/>
            <person name="Messenger L.A."/>
            <person name="Lewis M.D."/>
            <person name="Llewellyn M.S."/>
            <person name="Marinkelle C.J."/>
            <person name="Tyler K.M."/>
            <person name="Miles M.A."/>
            <person name="Andersson B."/>
        </authorList>
    </citation>
    <scope>NUCLEOTIDE SEQUENCE [LARGE SCALE GENOMIC DNA]</scope>
    <source>
        <strain evidence="3 4">B7</strain>
    </source>
</reference>
<sequence length="697" mass="75840">MSTGDVNNAGDILDGFFSHPSLPFNPSVGTGAGDGDDASWTKQEQRQQPPPQQPPQQQNSETFQPHTPNNTSSDTTTVTSTSSSNQSAVKSVVVCSGDDNTGNYMHVGSNVVGTHTTSPISSTPPNQEYMNVPSMYTTALAQSSHPQLNMQQPSVQILSGAANSPTTETVTQPEVSLASDGSPSALTQGKEVMLERLMACLGESKGMASLQLQLAQVTAPSSPAVSALKQVIQHLEEDIETLLHLRDMSYTTTTTTTSSALMNGAPVFQKMGTDVPKESLTTSEVQVPNQQQYQQQQQQQQQTDVSGAPLFLTNTQTTATTTFSDRGIWSFPESRNAMNKNGNLDLVDTTGSTVGVTSMRQPQPYQHLEAITPQSGQMTSYLGDIGASVTQAYPTSNSALIASCDDTPNMYATSGEMGYNLIDTNIGSHSLGDATRGPPRRNMDEHNPMEGEIVPKFLAFVEFKRHRVRKYECNIDISPGLYVMVDGDRGKDCGLLVQTIKTLPDGSTSFYCMDGTHINADKIKLEKGRVLGVATAEEIDYLHHTMQQAERVALETCRKVCDDMGIKINLQDCEYQFDMEKVSFYFNSEHSVDFRPLVRELYRLFRVRIWMENTNPHVKNAMPAADMGGIGNSNFNEDITAMSEGAGSVNYGLNQHPHKQGGVVGLTALGGNNMTGGRRRGHRRSLQKHTQGKDGRK</sequence>
<dbReference type="InterPro" id="IPR047767">
    <property type="entry name" value="PSP1-like"/>
</dbReference>
<evidence type="ECO:0000256" key="1">
    <source>
        <dbReference type="SAM" id="MobiDB-lite"/>
    </source>
</evidence>
<feature type="region of interest" description="Disordered" evidence="1">
    <location>
        <begin position="277"/>
        <end position="304"/>
    </location>
</feature>
<dbReference type="Pfam" id="PF04468">
    <property type="entry name" value="PSP1"/>
    <property type="match status" value="1"/>
</dbReference>
<feature type="region of interest" description="Disordered" evidence="1">
    <location>
        <begin position="162"/>
        <end position="185"/>
    </location>
</feature>
<evidence type="ECO:0000313" key="4">
    <source>
        <dbReference type="Proteomes" id="UP000007350"/>
    </source>
</evidence>
<feature type="compositionally biased region" description="Low complexity" evidence="1">
    <location>
        <begin position="290"/>
        <end position="302"/>
    </location>
</feature>
<feature type="compositionally biased region" description="Polar residues" evidence="1">
    <location>
        <begin position="279"/>
        <end position="289"/>
    </location>
</feature>
<dbReference type="PANTHER" id="PTHR43830">
    <property type="entry name" value="PROTEIN PSP1"/>
    <property type="match status" value="1"/>
</dbReference>
<evidence type="ECO:0000313" key="3">
    <source>
        <dbReference type="EMBL" id="EKF32279.1"/>
    </source>
</evidence>
<dbReference type="OrthoDB" id="243127at2759"/>
<comment type="caution">
    <text evidence="3">The sequence shown here is derived from an EMBL/GenBank/DDBJ whole genome shotgun (WGS) entry which is preliminary data.</text>
</comment>
<feature type="domain" description="PSP1 C-terminal" evidence="2">
    <location>
        <begin position="528"/>
        <end position="614"/>
    </location>
</feature>
<feature type="compositionally biased region" description="Low complexity" evidence="1">
    <location>
        <begin position="67"/>
        <end position="89"/>
    </location>
</feature>
<proteinExistence type="predicted"/>
<dbReference type="EMBL" id="AHKC01009971">
    <property type="protein sequence ID" value="EKF32279.1"/>
    <property type="molecule type" value="Genomic_DNA"/>
</dbReference>